<dbReference type="GO" id="GO:0006508">
    <property type="term" value="P:proteolysis"/>
    <property type="evidence" value="ECO:0007669"/>
    <property type="project" value="InterPro"/>
</dbReference>
<dbReference type="InterPro" id="IPR029030">
    <property type="entry name" value="Caspase-like_dom_sf"/>
</dbReference>
<keyword evidence="3" id="KW-0238">DNA-binding</keyword>
<evidence type="ECO:0000256" key="3">
    <source>
        <dbReference type="ARBA" id="ARBA00023125"/>
    </source>
</evidence>
<dbReference type="Proteomes" id="UP000035579">
    <property type="component" value="Chromosome"/>
</dbReference>
<dbReference type="InterPro" id="IPR011600">
    <property type="entry name" value="Pept_C14_caspase"/>
</dbReference>
<dbReference type="AlphaFoldDB" id="A0AAC8QJJ7"/>
<keyword evidence="4" id="KW-0804">Transcription</keyword>
<dbReference type="PANTHER" id="PTHR43133:SF8">
    <property type="entry name" value="RNA POLYMERASE SIGMA FACTOR HI_1459-RELATED"/>
    <property type="match status" value="1"/>
</dbReference>
<dbReference type="InterPro" id="IPR036388">
    <property type="entry name" value="WH-like_DNA-bd_sf"/>
</dbReference>
<evidence type="ECO:0000259" key="6">
    <source>
        <dbReference type="Pfam" id="PF00656"/>
    </source>
</evidence>
<gene>
    <name evidence="8" type="ORF">AA314_10001</name>
</gene>
<reference evidence="8 9" key="1">
    <citation type="submission" date="2015-05" db="EMBL/GenBank/DDBJ databases">
        <title>Genome assembly of Archangium gephyra DSM 2261.</title>
        <authorList>
            <person name="Sharma G."/>
            <person name="Subramanian S."/>
        </authorList>
    </citation>
    <scope>NUCLEOTIDE SEQUENCE [LARGE SCALE GENOMIC DNA]</scope>
    <source>
        <strain evidence="8 9">DSM 2261</strain>
    </source>
</reference>
<dbReference type="InterPro" id="IPR007627">
    <property type="entry name" value="RNA_pol_sigma70_r2"/>
</dbReference>
<dbReference type="SUPFAM" id="SSF48452">
    <property type="entry name" value="TPR-like"/>
    <property type="match status" value="1"/>
</dbReference>
<evidence type="ECO:0000313" key="8">
    <source>
        <dbReference type="EMBL" id="AKJ08375.1"/>
    </source>
</evidence>
<dbReference type="SUPFAM" id="SSF88946">
    <property type="entry name" value="Sigma2 domain of RNA polymerase sigma factors"/>
    <property type="match status" value="1"/>
</dbReference>
<feature type="domain" description="RNA polymerase sigma-70 region 2" evidence="7">
    <location>
        <begin position="456"/>
        <end position="523"/>
    </location>
</feature>
<organism evidence="8 9">
    <name type="scientific">Archangium gephyra</name>
    <dbReference type="NCBI Taxonomy" id="48"/>
    <lineage>
        <taxon>Bacteria</taxon>
        <taxon>Pseudomonadati</taxon>
        <taxon>Myxococcota</taxon>
        <taxon>Myxococcia</taxon>
        <taxon>Myxococcales</taxon>
        <taxon>Cystobacterineae</taxon>
        <taxon>Archangiaceae</taxon>
        <taxon>Archangium</taxon>
    </lineage>
</organism>
<dbReference type="GO" id="GO:0004197">
    <property type="term" value="F:cysteine-type endopeptidase activity"/>
    <property type="evidence" value="ECO:0007669"/>
    <property type="project" value="InterPro"/>
</dbReference>
<dbReference type="GO" id="GO:0006352">
    <property type="term" value="P:DNA-templated transcription initiation"/>
    <property type="evidence" value="ECO:0007669"/>
    <property type="project" value="InterPro"/>
</dbReference>
<feature type="signal peptide" evidence="5">
    <location>
        <begin position="1"/>
        <end position="15"/>
    </location>
</feature>
<name>A0AAC8QJJ7_9BACT</name>
<keyword evidence="5" id="KW-0732">Signal</keyword>
<feature type="chain" id="PRO_5042185447" evidence="5">
    <location>
        <begin position="16"/>
        <end position="626"/>
    </location>
</feature>
<dbReference type="InterPro" id="IPR013325">
    <property type="entry name" value="RNA_pol_sigma_r2"/>
</dbReference>
<dbReference type="SUPFAM" id="SSF52129">
    <property type="entry name" value="Caspase-like"/>
    <property type="match status" value="1"/>
</dbReference>
<evidence type="ECO:0000256" key="4">
    <source>
        <dbReference type="ARBA" id="ARBA00023163"/>
    </source>
</evidence>
<dbReference type="GO" id="GO:0003677">
    <property type="term" value="F:DNA binding"/>
    <property type="evidence" value="ECO:0007669"/>
    <property type="project" value="UniProtKB-KW"/>
</dbReference>
<dbReference type="Gene3D" id="3.40.50.1460">
    <property type="match status" value="1"/>
</dbReference>
<evidence type="ECO:0000256" key="2">
    <source>
        <dbReference type="ARBA" id="ARBA00023082"/>
    </source>
</evidence>
<dbReference type="InterPro" id="IPR014284">
    <property type="entry name" value="RNA_pol_sigma-70_dom"/>
</dbReference>
<evidence type="ECO:0000259" key="7">
    <source>
        <dbReference type="Pfam" id="PF04542"/>
    </source>
</evidence>
<dbReference type="Gene3D" id="1.25.40.10">
    <property type="entry name" value="Tetratricopeptide repeat domain"/>
    <property type="match status" value="1"/>
</dbReference>
<sequence>MTWVLVLAAALPAQAEPRFALLIGANTGWAQDAPLRHAVHDAQRLADTLTQLGGFSPEDIIVLGDPSTQQVHWALDRLEARAAASPEQGLFLFYYSGHADPTHLHLSGEPLRLEVLYRRLQALPTALEVGILDACHSGAILPKGGRPSASFQLKVHEAPALRGLVFLTSSGADELSQEARALSGSIFSHHLVSGLRGAADENGDGLVSLDETYRHAYTRTLLATAASPLGPQRPRVRIDLRGQGQLVLTRMESAAATLVFPPGGNGCFVTDGAEQQLLAEAPASAGRETRLGLRPGEYVLKCAASGRYDVARFSVAAGQRLHVPTLAFRQVPLSQVVMAKGEEAGLKLGSLKRRGFLLLAQGQAEPALQLFEQALTEDRRDQEAFLGKARALLAMAEEEHAKGRLQAAERLRSAAVLAYPRIQEELDLRGSSDMRWLRRNAASPAQEGEPPGVEALYRRFGPAVHRRALSLTRDTEEALDITQDTFLAFVKDPALLRGEAGAFTVLYQICTFKSVDRLRRRARWSGRLGELRVQEEDEPAVRELEGTGAHGGGLEQVEAAQDLALLTHGEEPRTLTAALLYFVEGYSMEEVGEVLSLTRKTVGRLLADFAERARKRSARLELGRTG</sequence>
<dbReference type="Gene3D" id="1.10.1740.10">
    <property type="match status" value="1"/>
</dbReference>
<protein>
    <submittedName>
        <fullName evidence="8">Peptidase C14 caspase catalytic subunit p20</fullName>
    </submittedName>
</protein>
<dbReference type="NCBIfam" id="TIGR02937">
    <property type="entry name" value="sigma70-ECF"/>
    <property type="match status" value="1"/>
</dbReference>
<dbReference type="KEGG" id="age:AA314_10001"/>
<dbReference type="Pfam" id="PF00656">
    <property type="entry name" value="Peptidase_C14"/>
    <property type="match status" value="1"/>
</dbReference>
<dbReference type="InterPro" id="IPR011990">
    <property type="entry name" value="TPR-like_helical_dom_sf"/>
</dbReference>
<dbReference type="PANTHER" id="PTHR43133">
    <property type="entry name" value="RNA POLYMERASE ECF-TYPE SIGMA FACTO"/>
    <property type="match status" value="1"/>
</dbReference>
<proteinExistence type="predicted"/>
<feature type="domain" description="Peptidase C14 caspase" evidence="6">
    <location>
        <begin position="18"/>
        <end position="201"/>
    </location>
</feature>
<dbReference type="InterPro" id="IPR039425">
    <property type="entry name" value="RNA_pol_sigma-70-like"/>
</dbReference>
<dbReference type="Gene3D" id="1.10.10.10">
    <property type="entry name" value="Winged helix-like DNA-binding domain superfamily/Winged helix DNA-binding domain"/>
    <property type="match status" value="1"/>
</dbReference>
<evidence type="ECO:0000256" key="5">
    <source>
        <dbReference type="SAM" id="SignalP"/>
    </source>
</evidence>
<accession>A0AAC8QJJ7</accession>
<dbReference type="Pfam" id="PF04542">
    <property type="entry name" value="Sigma70_r2"/>
    <property type="match status" value="1"/>
</dbReference>
<evidence type="ECO:0000256" key="1">
    <source>
        <dbReference type="ARBA" id="ARBA00023015"/>
    </source>
</evidence>
<dbReference type="EMBL" id="CP011509">
    <property type="protein sequence ID" value="AKJ08375.1"/>
    <property type="molecule type" value="Genomic_DNA"/>
</dbReference>
<evidence type="ECO:0000313" key="9">
    <source>
        <dbReference type="Proteomes" id="UP000035579"/>
    </source>
</evidence>
<dbReference type="GO" id="GO:0016987">
    <property type="term" value="F:sigma factor activity"/>
    <property type="evidence" value="ECO:0007669"/>
    <property type="project" value="UniProtKB-KW"/>
</dbReference>
<keyword evidence="2" id="KW-0731">Sigma factor</keyword>
<keyword evidence="1" id="KW-0805">Transcription regulation</keyword>